<accession>A0A9X3E7W8</accession>
<reference evidence="2" key="1">
    <citation type="submission" date="2018-08" db="EMBL/GenBank/DDBJ databases">
        <title>Draft genome sequences of Leuconostoc spp. and Weissella spp. with biocontrol potential.</title>
        <authorList>
            <person name="Lo R."/>
            <person name="Ho V.T.T."/>
            <person name="Turner M.S."/>
        </authorList>
    </citation>
    <scope>NUCLEOTIDE SEQUENCE</scope>
    <source>
        <strain evidence="2">156</strain>
    </source>
</reference>
<dbReference type="RefSeq" id="WP_114667561.1">
    <property type="nucleotide sequence ID" value="NZ_BMBR01000017.1"/>
</dbReference>
<protein>
    <submittedName>
        <fullName evidence="2">Uncharacterized protein</fullName>
    </submittedName>
</protein>
<feature type="transmembrane region" description="Helical" evidence="1">
    <location>
        <begin position="114"/>
        <end position="136"/>
    </location>
</feature>
<evidence type="ECO:0000313" key="5">
    <source>
        <dbReference type="Proteomes" id="UP001242903"/>
    </source>
</evidence>
<evidence type="ECO:0000313" key="3">
    <source>
        <dbReference type="EMBL" id="MDM7647204.1"/>
    </source>
</evidence>
<name>A0A9X3E7W8_9LACO</name>
<evidence type="ECO:0000313" key="4">
    <source>
        <dbReference type="Proteomes" id="UP001080333"/>
    </source>
</evidence>
<feature type="transmembrane region" description="Helical" evidence="1">
    <location>
        <begin position="148"/>
        <end position="167"/>
    </location>
</feature>
<feature type="transmembrane region" description="Helical" evidence="1">
    <location>
        <begin position="79"/>
        <end position="102"/>
    </location>
</feature>
<organism evidence="2 4">
    <name type="scientific">Leuconostoc falkenbergense</name>
    <dbReference type="NCBI Taxonomy" id="2766470"/>
    <lineage>
        <taxon>Bacteria</taxon>
        <taxon>Bacillati</taxon>
        <taxon>Bacillota</taxon>
        <taxon>Bacilli</taxon>
        <taxon>Lactobacillales</taxon>
        <taxon>Lactobacillaceae</taxon>
        <taxon>Leuconostoc</taxon>
    </lineage>
</organism>
<dbReference type="Proteomes" id="UP001080333">
    <property type="component" value="Unassembled WGS sequence"/>
</dbReference>
<dbReference type="GeneID" id="97230341"/>
<gene>
    <name evidence="2" type="ORF">D0502_06290</name>
    <name evidence="3" type="ORF">QUE93_09275</name>
</gene>
<dbReference type="AlphaFoldDB" id="A0A9X3E7W8"/>
<evidence type="ECO:0000313" key="2">
    <source>
        <dbReference type="EMBL" id="MCX7578986.1"/>
    </source>
</evidence>
<proteinExistence type="predicted"/>
<feature type="transmembrane region" description="Helical" evidence="1">
    <location>
        <begin position="37"/>
        <end position="58"/>
    </location>
</feature>
<reference evidence="3 5" key="2">
    <citation type="submission" date="2023-06" db="EMBL/GenBank/DDBJ databases">
        <title>Draft Genome Sequences of lactic acid bacteria strains isolated from fermented milk products.</title>
        <authorList>
            <person name="Elcheninov A.G."/>
            <person name="Klyukina A."/>
            <person name="Zayulina K.S."/>
            <person name="Gavirova L.A."/>
            <person name="Shcherbakova P.A."/>
            <person name="Shestakov A.I."/>
            <person name="Kublanov I.V."/>
            <person name="Kochetkova T.V."/>
        </authorList>
    </citation>
    <scope>NUCLEOTIDE SEQUENCE [LARGE SCALE GENOMIC DNA]</scope>
    <source>
        <strain evidence="3 5">TOM.81</strain>
    </source>
</reference>
<feature type="transmembrane region" description="Helical" evidence="1">
    <location>
        <begin position="173"/>
        <end position="194"/>
    </location>
</feature>
<comment type="caution">
    <text evidence="2">The sequence shown here is derived from an EMBL/GenBank/DDBJ whole genome shotgun (WGS) entry which is preliminary data.</text>
</comment>
<sequence length="204" mass="23012">MKKSIFICIVAVVVMLNFLLQKNNTLGYFIEDATSSLVAKVTWFGLICAPLLCIVGTIDKWHNGSYLNQLVRTVKLYSLVINIYFINILRVFGIVFVSLLINTLMTGVNGTEEGVFNLFVSYMFYTSIYMVFELLFSSTVAVLSMCALLLFIALGKIKLSILGTLVFQPDTCIHQTMLTVCMTMTLVTVFWQLLKQKEFYGKGI</sequence>
<keyword evidence="1" id="KW-0812">Transmembrane</keyword>
<keyword evidence="5" id="KW-1185">Reference proteome</keyword>
<dbReference type="Proteomes" id="UP001242903">
    <property type="component" value="Unassembled WGS sequence"/>
</dbReference>
<keyword evidence="1" id="KW-1133">Transmembrane helix</keyword>
<dbReference type="EMBL" id="QVOQ01000015">
    <property type="protein sequence ID" value="MCX7578986.1"/>
    <property type="molecule type" value="Genomic_DNA"/>
</dbReference>
<keyword evidence="1" id="KW-0472">Membrane</keyword>
<evidence type="ECO:0000256" key="1">
    <source>
        <dbReference type="SAM" id="Phobius"/>
    </source>
</evidence>
<dbReference type="EMBL" id="JAUCAQ010000022">
    <property type="protein sequence ID" value="MDM7647204.1"/>
    <property type="molecule type" value="Genomic_DNA"/>
</dbReference>